<dbReference type="OMA" id="EIWTIFR"/>
<gene>
    <name evidence="2" type="ORF">KK1_048100</name>
</gene>
<name>A0A151UII5_CAJCA</name>
<feature type="compositionally biased region" description="Basic and acidic residues" evidence="1">
    <location>
        <begin position="11"/>
        <end position="21"/>
    </location>
</feature>
<accession>A0A151UII5</accession>
<reference evidence="2" key="1">
    <citation type="journal article" date="2012" name="Nat. Biotechnol.">
        <title>Draft genome sequence of pigeonpea (Cajanus cajan), an orphan legume crop of resource-poor farmers.</title>
        <authorList>
            <person name="Varshney R.K."/>
            <person name="Chen W."/>
            <person name="Li Y."/>
            <person name="Bharti A.K."/>
            <person name="Saxena R.K."/>
            <person name="Schlueter J.A."/>
            <person name="Donoghue M.T."/>
            <person name="Azam S."/>
            <person name="Fan G."/>
            <person name="Whaley A.M."/>
            <person name="Farmer A.D."/>
            <person name="Sheridan J."/>
            <person name="Iwata A."/>
            <person name="Tuteja R."/>
            <person name="Penmetsa R.V."/>
            <person name="Wu W."/>
            <person name="Upadhyaya H.D."/>
            <person name="Yang S.P."/>
            <person name="Shah T."/>
            <person name="Saxena K.B."/>
            <person name="Michael T."/>
            <person name="McCombie W.R."/>
            <person name="Yang B."/>
            <person name="Zhang G."/>
            <person name="Yang H."/>
            <person name="Wang J."/>
            <person name="Spillane C."/>
            <person name="Cook D.R."/>
            <person name="May G.D."/>
            <person name="Xu X."/>
            <person name="Jackson S.A."/>
        </authorList>
    </citation>
    <scope>NUCLEOTIDE SEQUENCE [LARGE SCALE GENOMIC DNA]</scope>
</reference>
<dbReference type="PANTHER" id="PTHR33240">
    <property type="entry name" value="OS08G0508500 PROTEIN"/>
    <property type="match status" value="1"/>
</dbReference>
<keyword evidence="3" id="KW-1185">Reference proteome</keyword>
<comment type="caution">
    <text evidence="2">The sequence shown here is derived from an EMBL/GenBank/DDBJ whole genome shotgun (WGS) entry which is preliminary data.</text>
</comment>
<evidence type="ECO:0000313" key="3">
    <source>
        <dbReference type="Proteomes" id="UP000075243"/>
    </source>
</evidence>
<dbReference type="Proteomes" id="UP000075243">
    <property type="component" value="Unassembled WGS sequence"/>
</dbReference>
<proteinExistence type="predicted"/>
<dbReference type="STRING" id="3821.A0A151UII5"/>
<dbReference type="Gramene" id="C.cajan_43362.t">
    <property type="protein sequence ID" value="C.cajan_43362.t.cds1"/>
    <property type="gene ID" value="C.cajan_43362"/>
</dbReference>
<organism evidence="2 3">
    <name type="scientific">Cajanus cajan</name>
    <name type="common">Pigeon pea</name>
    <name type="synonym">Cajanus indicus</name>
    <dbReference type="NCBI Taxonomy" id="3821"/>
    <lineage>
        <taxon>Eukaryota</taxon>
        <taxon>Viridiplantae</taxon>
        <taxon>Streptophyta</taxon>
        <taxon>Embryophyta</taxon>
        <taxon>Tracheophyta</taxon>
        <taxon>Spermatophyta</taxon>
        <taxon>Magnoliopsida</taxon>
        <taxon>eudicotyledons</taxon>
        <taxon>Gunneridae</taxon>
        <taxon>Pentapetalae</taxon>
        <taxon>rosids</taxon>
        <taxon>fabids</taxon>
        <taxon>Fabales</taxon>
        <taxon>Fabaceae</taxon>
        <taxon>Papilionoideae</taxon>
        <taxon>50 kb inversion clade</taxon>
        <taxon>NPAAA clade</taxon>
        <taxon>indigoferoid/millettioid clade</taxon>
        <taxon>Phaseoleae</taxon>
        <taxon>Cajanus</taxon>
    </lineage>
</organism>
<evidence type="ECO:0000313" key="2">
    <source>
        <dbReference type="EMBL" id="KYP79124.1"/>
    </source>
</evidence>
<feature type="region of interest" description="Disordered" evidence="1">
    <location>
        <begin position="1"/>
        <end position="24"/>
    </location>
</feature>
<evidence type="ECO:0000256" key="1">
    <source>
        <dbReference type="SAM" id="MobiDB-lite"/>
    </source>
</evidence>
<protein>
    <submittedName>
        <fullName evidence="2">Uncharacterized protein</fullName>
    </submittedName>
</protein>
<feature type="compositionally biased region" description="Basic residues" evidence="1">
    <location>
        <begin position="1"/>
        <end position="10"/>
    </location>
</feature>
<dbReference type="EMBL" id="AGCT01070327">
    <property type="protein sequence ID" value="KYP79124.1"/>
    <property type="molecule type" value="Genomic_DNA"/>
</dbReference>
<sequence>MRGGRRKGRSLPRDVLEKSSETHQQAVHGDFNTIAEGFAGGGPTSATRKRYSHSVLSVSDWMRPTRPTITFSDADLEGVSPHEDDPIVISAIVMGYNVKRVLVDQGSSADIMFWEAFVGMKIPTDRLMPYAGTLVGFVGDQVTARGYTDLETTFGQGDHMKTITVLYLVVVLHHTSRPSYTE</sequence>
<dbReference type="AlphaFoldDB" id="A0A151UII5"/>
<dbReference type="PANTHER" id="PTHR33240:SF8">
    <property type="entry name" value="OS03G0439900 PROTEIN"/>
    <property type="match status" value="1"/>
</dbReference>